<dbReference type="Proteomes" id="UP000610862">
    <property type="component" value="Unassembled WGS sequence"/>
</dbReference>
<keyword evidence="5 8" id="KW-1133">Transmembrane helix</keyword>
<dbReference type="GO" id="GO:0005886">
    <property type="term" value="C:plasma membrane"/>
    <property type="evidence" value="ECO:0007669"/>
    <property type="project" value="UniProtKB-SubCell"/>
</dbReference>
<accession>A0A926E7Z6</accession>
<evidence type="ECO:0000313" key="9">
    <source>
        <dbReference type="EMBL" id="MBC8567459.1"/>
    </source>
</evidence>
<evidence type="ECO:0000256" key="7">
    <source>
        <dbReference type="SAM" id="MobiDB-lite"/>
    </source>
</evidence>
<feature type="transmembrane region" description="Helical" evidence="8">
    <location>
        <begin position="152"/>
        <end position="182"/>
    </location>
</feature>
<feature type="transmembrane region" description="Helical" evidence="8">
    <location>
        <begin position="21"/>
        <end position="39"/>
    </location>
</feature>
<dbReference type="RefSeq" id="WP_187524853.1">
    <property type="nucleotide sequence ID" value="NZ_JACRTA010000001.1"/>
</dbReference>
<feature type="transmembrane region" description="Helical" evidence="8">
    <location>
        <begin position="118"/>
        <end position="140"/>
    </location>
</feature>
<proteinExistence type="inferred from homology"/>
<protein>
    <submittedName>
        <fullName evidence="9">Chromate transporter</fullName>
    </submittedName>
</protein>
<organism evidence="9 10">
    <name type="scientific">Lentihominibacter hominis</name>
    <dbReference type="NCBI Taxonomy" id="2763645"/>
    <lineage>
        <taxon>Bacteria</taxon>
        <taxon>Bacillati</taxon>
        <taxon>Bacillota</taxon>
        <taxon>Clostridia</taxon>
        <taxon>Peptostreptococcales</taxon>
        <taxon>Anaerovoracaceae</taxon>
        <taxon>Lentihominibacter</taxon>
    </lineage>
</organism>
<dbReference type="PANTHER" id="PTHR43663:SF2">
    <property type="entry name" value="CHROMATE TRANSPORT PROTEIN-RELATED"/>
    <property type="match status" value="1"/>
</dbReference>
<dbReference type="GO" id="GO:0015109">
    <property type="term" value="F:chromate transmembrane transporter activity"/>
    <property type="evidence" value="ECO:0007669"/>
    <property type="project" value="InterPro"/>
</dbReference>
<dbReference type="PANTHER" id="PTHR43663">
    <property type="entry name" value="CHROMATE TRANSPORT PROTEIN-RELATED"/>
    <property type="match status" value="1"/>
</dbReference>
<comment type="caution">
    <text evidence="9">The sequence shown here is derived from an EMBL/GenBank/DDBJ whole genome shotgun (WGS) entry which is preliminary data.</text>
</comment>
<evidence type="ECO:0000256" key="3">
    <source>
        <dbReference type="ARBA" id="ARBA00022475"/>
    </source>
</evidence>
<comment type="subcellular location">
    <subcellularLocation>
        <location evidence="1">Cell membrane</location>
        <topology evidence="1">Multi-pass membrane protein</topology>
    </subcellularLocation>
</comment>
<feature type="region of interest" description="Disordered" evidence="7">
    <location>
        <begin position="196"/>
        <end position="217"/>
    </location>
</feature>
<reference evidence="9" key="1">
    <citation type="submission" date="2020-08" db="EMBL/GenBank/DDBJ databases">
        <title>Genome public.</title>
        <authorList>
            <person name="Liu C."/>
            <person name="Sun Q."/>
        </authorList>
    </citation>
    <scope>NUCLEOTIDE SEQUENCE</scope>
    <source>
        <strain evidence="9">NSJ-24</strain>
    </source>
</reference>
<evidence type="ECO:0000256" key="5">
    <source>
        <dbReference type="ARBA" id="ARBA00022989"/>
    </source>
</evidence>
<evidence type="ECO:0000256" key="2">
    <source>
        <dbReference type="ARBA" id="ARBA00005262"/>
    </source>
</evidence>
<evidence type="ECO:0000256" key="4">
    <source>
        <dbReference type="ARBA" id="ARBA00022692"/>
    </source>
</evidence>
<dbReference type="Pfam" id="PF02417">
    <property type="entry name" value="Chromate_transp"/>
    <property type="match status" value="1"/>
</dbReference>
<evidence type="ECO:0000256" key="6">
    <source>
        <dbReference type="ARBA" id="ARBA00023136"/>
    </source>
</evidence>
<evidence type="ECO:0000313" key="10">
    <source>
        <dbReference type="Proteomes" id="UP000610862"/>
    </source>
</evidence>
<sequence length="217" mass="23020">MSNNNGKAGSVKQYISIFWEFFKVGIFTIGGGMAMIPQIQQVVVKDKKWLKEEDMLDCIAVSQSMPGVIAINSATYIGNRMKGVKGALAATIGVVAPSFIIIILAVTFLGAIGENKYILGAFTGVKAAVCGLIAVTAVRLAKQSLVSVFQWILAVISFVAIGVFGITAIWAIIAGAAAGIIYNSIRFRNSGHLKDDVNKKKGSTCERNDGKSGEAEK</sequence>
<dbReference type="EMBL" id="JACRTA010000001">
    <property type="protein sequence ID" value="MBC8567459.1"/>
    <property type="molecule type" value="Genomic_DNA"/>
</dbReference>
<comment type="similarity">
    <text evidence="2">Belongs to the chromate ion transporter (CHR) (TC 2.A.51) family.</text>
</comment>
<keyword evidence="6 8" id="KW-0472">Membrane</keyword>
<dbReference type="AlphaFoldDB" id="A0A926E7Z6"/>
<keyword evidence="10" id="KW-1185">Reference proteome</keyword>
<dbReference type="InterPro" id="IPR052518">
    <property type="entry name" value="CHR_Transporter"/>
</dbReference>
<keyword evidence="3" id="KW-1003">Cell membrane</keyword>
<gene>
    <name evidence="9" type="ORF">H8692_01630</name>
</gene>
<evidence type="ECO:0000256" key="8">
    <source>
        <dbReference type="SAM" id="Phobius"/>
    </source>
</evidence>
<feature type="transmembrane region" description="Helical" evidence="8">
    <location>
        <begin position="89"/>
        <end position="112"/>
    </location>
</feature>
<keyword evidence="4 8" id="KW-0812">Transmembrane</keyword>
<name>A0A926E7Z6_9FIRM</name>
<evidence type="ECO:0000256" key="1">
    <source>
        <dbReference type="ARBA" id="ARBA00004651"/>
    </source>
</evidence>
<dbReference type="InterPro" id="IPR003370">
    <property type="entry name" value="Chromate_transpt"/>
</dbReference>